<dbReference type="GO" id="GO:0022857">
    <property type="term" value="F:transmembrane transporter activity"/>
    <property type="evidence" value="ECO:0007669"/>
    <property type="project" value="InterPro"/>
</dbReference>
<dbReference type="EMBL" id="LUTU01000008">
    <property type="protein sequence ID" value="OAJ67322.1"/>
    <property type="molecule type" value="Genomic_DNA"/>
</dbReference>
<comment type="caution">
    <text evidence="2">The sequence shown here is derived from an EMBL/GenBank/DDBJ whole genome shotgun (WGS) entry which is preliminary data.</text>
</comment>
<feature type="transmembrane region" description="Helical" evidence="1">
    <location>
        <begin position="88"/>
        <end position="106"/>
    </location>
</feature>
<feature type="transmembrane region" description="Helical" evidence="1">
    <location>
        <begin position="428"/>
        <end position="447"/>
    </location>
</feature>
<feature type="transmembrane region" description="Helical" evidence="1">
    <location>
        <begin position="484"/>
        <end position="501"/>
    </location>
</feature>
<evidence type="ECO:0000256" key="1">
    <source>
        <dbReference type="SAM" id="Phobius"/>
    </source>
</evidence>
<dbReference type="GO" id="GO:0005886">
    <property type="term" value="C:plasma membrane"/>
    <property type="evidence" value="ECO:0007669"/>
    <property type="project" value="InterPro"/>
</dbReference>
<feature type="transmembrane region" description="Helical" evidence="1">
    <location>
        <begin position="113"/>
        <end position="130"/>
    </location>
</feature>
<keyword evidence="1" id="KW-1133">Transmembrane helix</keyword>
<dbReference type="RefSeq" id="WP_046900696.1">
    <property type="nucleotide sequence ID" value="NZ_JAERLC010000003.1"/>
</dbReference>
<accession>A0A1B6VJD1</accession>
<dbReference type="Proteomes" id="UP000077786">
    <property type="component" value="Unassembled WGS sequence"/>
</dbReference>
<dbReference type="AlphaFoldDB" id="A0A1B6VJD1"/>
<keyword evidence="1" id="KW-0812">Transmembrane</keyword>
<protein>
    <submittedName>
        <fullName evidence="2">Membrane protein</fullName>
    </submittedName>
</protein>
<reference evidence="2 3" key="1">
    <citation type="submission" date="2016-03" db="EMBL/GenBank/DDBJ databases">
        <title>Draft genome sequence of Gluconobacter cerinus strain CECT 9110.</title>
        <authorList>
            <person name="Sainz F."/>
            <person name="Mas A."/>
            <person name="Torija M.J."/>
        </authorList>
    </citation>
    <scope>NUCLEOTIDE SEQUENCE [LARGE SCALE GENOMIC DNA]</scope>
    <source>
        <strain evidence="2 3">CECT 9110</strain>
    </source>
</reference>
<keyword evidence="1" id="KW-0472">Membrane</keyword>
<organism evidence="2 3">
    <name type="scientific">Gluconobacter cerinus</name>
    <dbReference type="NCBI Taxonomy" id="38307"/>
    <lineage>
        <taxon>Bacteria</taxon>
        <taxon>Pseudomonadati</taxon>
        <taxon>Pseudomonadota</taxon>
        <taxon>Alphaproteobacteria</taxon>
        <taxon>Acetobacterales</taxon>
        <taxon>Acetobacteraceae</taxon>
        <taxon>Gluconobacter</taxon>
    </lineage>
</organism>
<gene>
    <name evidence="2" type="ORF">A0123_01921</name>
</gene>
<proteinExistence type="predicted"/>
<feature type="transmembrane region" description="Helical" evidence="1">
    <location>
        <begin position="61"/>
        <end position="82"/>
    </location>
</feature>
<feature type="transmembrane region" description="Helical" evidence="1">
    <location>
        <begin position="136"/>
        <end position="160"/>
    </location>
</feature>
<dbReference type="InterPro" id="IPR006726">
    <property type="entry name" value="PHBA_efflux_AaeB/fusaric-R"/>
</dbReference>
<dbReference type="Pfam" id="PF04632">
    <property type="entry name" value="FUSC"/>
    <property type="match status" value="1"/>
</dbReference>
<dbReference type="PATRIC" id="fig|38307.3.peg.1979"/>
<evidence type="ECO:0000313" key="3">
    <source>
        <dbReference type="Proteomes" id="UP000077786"/>
    </source>
</evidence>
<sequence length="669" mass="72813">MTATLQSVFRPGWIQFSLRTWIALVLALATAFWAQVDTPAGAGVTVMILAQPLRGQALSKAFYRFLGTLLGVGVSILLISMFSQDRGLFLGGVALWMAGCAFVGTLERDFRAYGALLAGYMVALVAVASIDAPQNIYHVSVARASTVAIGVASIAVVNLLSGSPQAWRNLAKGLQNLGQRIRGLSHSAIMGEPSPSAQGTTALASEILSLMTQISYARTELDRSRLRMAGAKLSIIGMLTVLTCSRAISTLLSEGGVTDILVRYVRQWHERVEDGTNRQETMGTILSNIRREDPEYFPTPRDAWFLERAATLLSNRLHIRTGISTLMKATPAGEALKLATLSNNPDYITAFINSMRVLLGFSFVAAFCVGTGQPASATALSQSALVLVLASSSLDTAVFGKGAMIGTPLGILAAGFLSFWVLPHVYTLQGLAFVLLPQTVIACLLLMNPKTTAVGFHYGAFFLVFVGLGNHHSYDPGAFLERNTFYFLSAVLSFILLVLLWPPTARRHRFRIAVTISSDLESQLSGHGEAMGPALLSRKYDRLSQLLLWTKRLPKRGTASEHVFERLVALEDLSSTIARVRLYLDQAARMPSLRHLVRPARKALAQDSLSLLESELADMTQAFLDRLRLGAPSEEILILNCVGGLEAVRVMLLRNRTAVHHYGIGRKRW</sequence>
<name>A0A1B6VJD1_9PROT</name>
<feature type="transmembrane region" description="Helical" evidence="1">
    <location>
        <begin position="454"/>
        <end position="472"/>
    </location>
</feature>
<evidence type="ECO:0000313" key="2">
    <source>
        <dbReference type="EMBL" id="OAJ67322.1"/>
    </source>
</evidence>
<dbReference type="OrthoDB" id="9807111at2"/>
<feature type="transmembrane region" description="Helical" evidence="1">
    <location>
        <begin position="402"/>
        <end position="422"/>
    </location>
</feature>